<dbReference type="RefSeq" id="WP_160652658.1">
    <property type="nucleotide sequence ID" value="NZ_RSEJ01000014.1"/>
</dbReference>
<gene>
    <name evidence="3" type="ORF">EIZ48_14360</name>
</gene>
<dbReference type="EMBL" id="RSEJ01000014">
    <property type="protein sequence ID" value="NBI53758.1"/>
    <property type="molecule type" value="Genomic_DNA"/>
</dbReference>
<proteinExistence type="predicted"/>
<dbReference type="PANTHER" id="PTHR23416:SF78">
    <property type="entry name" value="LIPOPOLYSACCHARIDE BIOSYNTHESIS O-ACETYL TRANSFERASE WBBJ-RELATED"/>
    <property type="match status" value="1"/>
</dbReference>
<protein>
    <submittedName>
        <fullName evidence="3">Acyltransferase</fullName>
    </submittedName>
</protein>
<organism evidence="3 4">
    <name type="scientific">Photobacterium alginatilyticum</name>
    <dbReference type="NCBI Taxonomy" id="1775171"/>
    <lineage>
        <taxon>Bacteria</taxon>
        <taxon>Pseudomonadati</taxon>
        <taxon>Pseudomonadota</taxon>
        <taxon>Gammaproteobacteria</taxon>
        <taxon>Vibrionales</taxon>
        <taxon>Vibrionaceae</taxon>
        <taxon>Photobacterium</taxon>
    </lineage>
</organism>
<evidence type="ECO:0000256" key="2">
    <source>
        <dbReference type="ARBA" id="ARBA00022737"/>
    </source>
</evidence>
<evidence type="ECO:0000313" key="4">
    <source>
        <dbReference type="Proteomes" id="UP000738517"/>
    </source>
</evidence>
<dbReference type="GO" id="GO:0016746">
    <property type="term" value="F:acyltransferase activity"/>
    <property type="evidence" value="ECO:0007669"/>
    <property type="project" value="UniProtKB-KW"/>
</dbReference>
<evidence type="ECO:0000256" key="1">
    <source>
        <dbReference type="ARBA" id="ARBA00022679"/>
    </source>
</evidence>
<evidence type="ECO:0000313" key="3">
    <source>
        <dbReference type="EMBL" id="NBI53758.1"/>
    </source>
</evidence>
<dbReference type="SUPFAM" id="SSF51161">
    <property type="entry name" value="Trimeric LpxA-like enzymes"/>
    <property type="match status" value="1"/>
</dbReference>
<keyword evidence="3" id="KW-0012">Acyltransferase</keyword>
<keyword evidence="4" id="KW-1185">Reference proteome</keyword>
<reference evidence="3 4" key="1">
    <citation type="journal article" date="2017" name="Int. J. Syst. Evol. Microbiol.">
        <title>Photobacterium alginatilyticum sp. nov., a marine bacterium isolated from bottom seawater.</title>
        <authorList>
            <person name="Wang X."/>
            <person name="Wang Y."/>
            <person name="Yang X."/>
            <person name="Sun H."/>
            <person name="Li B."/>
            <person name="Zhang X.H."/>
        </authorList>
    </citation>
    <scope>NUCLEOTIDE SEQUENCE [LARGE SCALE GENOMIC DNA]</scope>
    <source>
        <strain evidence="3 4">P03D4</strain>
    </source>
</reference>
<name>A0ABW9YJ36_9GAMM</name>
<dbReference type="Gene3D" id="2.160.10.10">
    <property type="entry name" value="Hexapeptide repeat proteins"/>
    <property type="match status" value="1"/>
</dbReference>
<dbReference type="InterPro" id="IPR018357">
    <property type="entry name" value="Hexapep_transf_CS"/>
</dbReference>
<dbReference type="PROSITE" id="PS00101">
    <property type="entry name" value="HEXAPEP_TRANSFERASES"/>
    <property type="match status" value="1"/>
</dbReference>
<accession>A0ABW9YJ36</accession>
<dbReference type="InterPro" id="IPR051159">
    <property type="entry name" value="Hexapeptide_acetyltransf"/>
</dbReference>
<sequence length="185" mass="20308">MKNILFKIRNRVRLSGTNSVSISNGARVRKCDISIKGNNNRLIIKNGVNIKGSKIEINGNNCSIIFEENSVIGENCYFSSREKDTLISIGKNSMFSRNIKLMTSDGHDIFCGDKRINLAKNIIIGEHVWLADSVTVLKGCNIGNGSVVGINSLVTKDIGENKIAAGVPAVEIKDNIHWDEELTFS</sequence>
<dbReference type="PANTHER" id="PTHR23416">
    <property type="entry name" value="SIALIC ACID SYNTHASE-RELATED"/>
    <property type="match status" value="1"/>
</dbReference>
<dbReference type="Proteomes" id="UP000738517">
    <property type="component" value="Unassembled WGS sequence"/>
</dbReference>
<dbReference type="CDD" id="cd04647">
    <property type="entry name" value="LbH_MAT_like"/>
    <property type="match status" value="1"/>
</dbReference>
<dbReference type="InterPro" id="IPR011004">
    <property type="entry name" value="Trimer_LpxA-like_sf"/>
</dbReference>
<keyword evidence="1" id="KW-0808">Transferase</keyword>
<comment type="caution">
    <text evidence="3">The sequence shown here is derived from an EMBL/GenBank/DDBJ whole genome shotgun (WGS) entry which is preliminary data.</text>
</comment>
<keyword evidence="2" id="KW-0677">Repeat</keyword>